<sequence length="928" mass="107403">MKSLLKPFWIILSNTLPFSVLLFLLFIEWQTIHTLLREDTQKYWFIVAGIVLGLLVIQSIYAIRLIILRKNIPLLYGVITLIVHLLCLIVYVTYSDEIVPREVPAWMIDGNKYVYIFTFMMPSLLYAMIVLILESTPDVSKVSFSKNLALSLAIPIGFYFFFFMMGSVYHPNQISDYLEIFLWILIVGVMVSFFYFATRALYILIFNKNLLKKIPAILWKIVIALIFPFLGLGLYATLMPIGGIFGDFSNKWFFILAITNGIIVCVPRSLNPTINLCLWILRASTFSFTCYFFLVFLPYTPLSFILLFTVVFGVLMLTPSALFIVHSAELYQDFQGLKKSFKAYYLIITGLLSFSFIPTIIIIDFWNARNDLHTTLEYVYSPNYEKEPQTTSVNLKKLLKYVKSTKQSRPATFSWTPYIDTFYSWMVLDNLSLSNRKISDLEQIYLGKASQILVETTPNQIASLQDIRTESVYDSTTQTWKSWVHLVIRNGKNQNAEYHGKFNLPVGTFVSNYYLDIAGKREMGILAEKKTAKWVYRNIVNESIVKDPGLLYFSGENKVELHVYPFAPNELRTTGFQLIHREPIELLIGNKIAKLGADKHQNVILNTPHFIFIPNKGKAKLSESYRKPYFHFILDVAHGNSFQRYIYQLQKLKKDYPAHFSKAKISLVNSYVKTVDYTDNWMDELSEDGIEGGFFLERAIQQIAYQETKNQSSFYPIIVVLSDSIANGVFPENKLSHWGFAFPEGANFLLLDSQNILTNHTLENPMMGYPEKLDSILYPKKVRLFLSEGKKYFLADDDKTTVIFKSNALEESLTFSKESWQSGMLLESQRRQLLLHPEQQEKYWRTLVKNSFESNILSEYTSYIALENEAQKAVLKRKQREVLNANSNLDLVQDLERMSEPELWLMIVIVGLLGIYREREKIASRFFS</sequence>
<dbReference type="RefSeq" id="WP_283343518.1">
    <property type="nucleotide sequence ID" value="NZ_JASHIF010000002.1"/>
</dbReference>
<reference evidence="3 4" key="1">
    <citation type="submission" date="2023-05" db="EMBL/GenBank/DDBJ databases">
        <title>Novel species of genus Flectobacillus isolated from stream in China.</title>
        <authorList>
            <person name="Lu H."/>
        </authorList>
    </citation>
    <scope>NUCLEOTIDE SEQUENCE [LARGE SCALE GENOMIC DNA]</scope>
    <source>
        <strain evidence="3 4">KCTC 42575</strain>
    </source>
</reference>
<accession>A0ABT6Y489</accession>
<protein>
    <submittedName>
        <fullName evidence="3">MSEP-CTERM sorting domain-containing protein</fullName>
    </submittedName>
</protein>
<dbReference type="Proteomes" id="UP001236507">
    <property type="component" value="Unassembled WGS sequence"/>
</dbReference>
<evidence type="ECO:0000256" key="1">
    <source>
        <dbReference type="SAM" id="Phobius"/>
    </source>
</evidence>
<feature type="transmembrane region" description="Helical" evidence="1">
    <location>
        <begin position="114"/>
        <end position="136"/>
    </location>
</feature>
<dbReference type="NCBIfam" id="TIGR04286">
    <property type="entry name" value="MSEP-CTERM"/>
    <property type="match status" value="1"/>
</dbReference>
<feature type="transmembrane region" description="Helical" evidence="1">
    <location>
        <begin position="343"/>
        <end position="366"/>
    </location>
</feature>
<evidence type="ECO:0000313" key="3">
    <source>
        <dbReference type="EMBL" id="MDI9858279.1"/>
    </source>
</evidence>
<feature type="transmembrane region" description="Helical" evidence="1">
    <location>
        <begin position="217"/>
        <end position="238"/>
    </location>
</feature>
<keyword evidence="4" id="KW-1185">Reference proteome</keyword>
<keyword evidence="1" id="KW-0472">Membrane</keyword>
<dbReference type="InterPro" id="IPR027550">
    <property type="entry name" value="MSEP-CTERM"/>
</dbReference>
<feature type="transmembrane region" description="Helical" evidence="1">
    <location>
        <begin position="148"/>
        <end position="168"/>
    </location>
</feature>
<feature type="transmembrane region" description="Helical" evidence="1">
    <location>
        <begin position="250"/>
        <end position="267"/>
    </location>
</feature>
<comment type="caution">
    <text evidence="3">The sequence shown here is derived from an EMBL/GenBank/DDBJ whole genome shotgun (WGS) entry which is preliminary data.</text>
</comment>
<evidence type="ECO:0000313" key="4">
    <source>
        <dbReference type="Proteomes" id="UP001236507"/>
    </source>
</evidence>
<keyword evidence="1" id="KW-0812">Transmembrane</keyword>
<gene>
    <name evidence="3" type="ORF">QM524_03545</name>
</gene>
<feature type="transmembrane region" description="Helical" evidence="1">
    <location>
        <begin position="305"/>
        <end position="331"/>
    </location>
</feature>
<feature type="transmembrane region" description="Helical" evidence="1">
    <location>
        <begin position="7"/>
        <end position="27"/>
    </location>
</feature>
<dbReference type="InterPro" id="IPR013694">
    <property type="entry name" value="VIT"/>
</dbReference>
<feature type="transmembrane region" description="Helical" evidence="1">
    <location>
        <begin position="74"/>
        <end position="94"/>
    </location>
</feature>
<organism evidence="3 4">
    <name type="scientific">Flectobacillus roseus</name>
    <dbReference type="NCBI Taxonomy" id="502259"/>
    <lineage>
        <taxon>Bacteria</taxon>
        <taxon>Pseudomonadati</taxon>
        <taxon>Bacteroidota</taxon>
        <taxon>Cytophagia</taxon>
        <taxon>Cytophagales</taxon>
        <taxon>Flectobacillaceae</taxon>
        <taxon>Flectobacillus</taxon>
    </lineage>
</organism>
<keyword evidence="1" id="KW-1133">Transmembrane helix</keyword>
<dbReference type="PROSITE" id="PS51468">
    <property type="entry name" value="VIT"/>
    <property type="match status" value="1"/>
</dbReference>
<name>A0ABT6Y489_9BACT</name>
<proteinExistence type="predicted"/>
<evidence type="ECO:0000259" key="2">
    <source>
        <dbReference type="PROSITE" id="PS51468"/>
    </source>
</evidence>
<dbReference type="EMBL" id="JASHIF010000002">
    <property type="protein sequence ID" value="MDI9858279.1"/>
    <property type="molecule type" value="Genomic_DNA"/>
</dbReference>
<feature type="domain" description="VIT" evidence="2">
    <location>
        <begin position="448"/>
        <end position="580"/>
    </location>
</feature>
<feature type="transmembrane region" description="Helical" evidence="1">
    <location>
        <begin position="43"/>
        <end position="67"/>
    </location>
</feature>
<feature type="transmembrane region" description="Helical" evidence="1">
    <location>
        <begin position="279"/>
        <end position="299"/>
    </location>
</feature>
<feature type="transmembrane region" description="Helical" evidence="1">
    <location>
        <begin position="180"/>
        <end position="205"/>
    </location>
</feature>